<dbReference type="GeneID" id="14918394"/>
<feature type="compositionally biased region" description="Acidic residues" evidence="2">
    <location>
        <begin position="294"/>
        <end position="317"/>
    </location>
</feature>
<keyword evidence="6" id="KW-0378">Hydrolase</keyword>
<keyword evidence="7" id="KW-1185">Reference proteome</keyword>
<sequence>MREEAEREERELERAREERRLARRQKALEERKAGREQLKTGQAKGRPRAVGSDGKRRSTQNDEEEEEGEGRAEEEEAKKKVGKKGSTQDRRKVEDDEEEEEEEGTRKKAKKETNQARRKEKEDEEEEEEEDDDEEDEEDEEDEGAKKKGKKETTQARRKEKEDEEEDEEDEEKEEDDDEEEEEDGQDKDFSEQEELRNDDAMDEEAEEDPVKLSDEDEEIVRKAAKAESPFKVPSSKSSVVDLTGGDDDEDFEMSPIKRSATRSSNLREFFGVKERSPKPVKRRRGRPRKKRDDDDDFHLIDDDELGSDGEDEDEEEPVVRKRNDSLLDDSQTEEPMTSFFLNQDRYDASQGEDSPAPAPPPRRGRQLTAMERKAEIAKQMMQNGMNLNQAVSAVMAADKEGAGGKGAAEPPEGDDDVFQSEEAMVYAGYKPQIPIFCTHPANIVEAATLASAQPPEPTYKPKLPPACTEKGEKSLLSTLQYETVVMVGQRHEKMLLNQTRAGYFCGDGTGVGKGRQIAAIIADNFLKGRRKSVWFSASNGLAKDARRDLDDVGCGKNGNYYIPLYTMPLDITHTIPADSDGVLFVTYSMLVSKTTRKKKTYSRFNQLVKWCGPDFEGCIVFDEGHFAKNLKVGKSQGSSQAALKVSELQDTLSLARVVYVSATGATEPKHMAYMTRLGLWGPGTAFADFRDFHKRIDEAGVAAMEMVAMEMKALGMYCSRHLSYEGTTFDVIEHSLTVKEKAMYNAAARFWQDLVTDFLNAHAEAGPVKGKRTNAKALLWGAHQRFFLQMCLAVKVQDCVKLVKEALDKDCAVVIGLFSTGESVMDHQAGDEVDDIDSAPSLLLKRLLEERSKLIMGCCLNSFPTTNNLTGKEMPNWVAKRKHYLKRLEEMDLPANPLDDLIDRLGGTDELAEMTGRSKRLVRVGDRFVIERRESKVDNIEERNLFMDAKKDIAIVSEAASIGISLQADKSCKNQKQRVHIVLQLPWAADKAVQQLGRTHRSHQRTAPFYKLLITDLGGERRLASTIAGRLASLGALTSADRRAGAASRTLSVYLLQPKYAREAISRLATAMYDAERKLAIAQTHGRPQYAGPSAAAGTAALPLTNNPTGFQPATTAAAGRGPGRYGRPPIPGTSQFSIASPTAPPQPGESAPAQTQEAQQQDKQTCRLAEIKPKAESLSLVEVTGTNDKVKNFLNRLLGLEVEDQILIFQLFTNYYEMEGLIEIAQVNEAIKAGTFDDGVFDLQGQLVKKTVVYMDPNINMRKNEEKDTGTSTATAEEEEQQHRRKQQFTELFVIEVDRGLKWDDALRSYQATIASARDPRQSDTGFYTNDRSGNIVLAVQKGTTAFFHITRPHLGHQRTAIPRSDLRTNYTKVTNMRRAEKMWIEKYSSTNDVGLGNRLLRKNILVGSVLPTFKVLQEELEKGVAKKKDARIQIVRAIVHAKPSTAKGKEREDADAAAPQHKIVGILIPPGKEHNVIRSLQQHEIQRHLENRKQRLIRGLAKLTQREQWRFVGDVEEIADPLCMRYLAGDDLINAAAAKKKQSGPSTAITTERITLRAVLQQLKEYDKRRMARENELIEALKAGAPAAIKADPAKLDAHVAALRALCPRTFINFVNGTANTSASQTAYSMLVTQVEEERKKKRTTEVAALGRELAPHYTTFDLISYLTAANPLVINYIENRLAVSVAHNTPYPLEWYSVVPKTAQEIVDKIVALKCAHQQKQARQKVFVDLLAQKAADLTRQFAILVTPDDIKEADPQTLVHFNNTPTADPADTVHALARHLETQTALLAWLQKQLQAKGPLPLAALEQYFVRDYRLPFSQYYPRGLMTFIVTHSRSLAMRQGRVYWLNSR</sequence>
<dbReference type="InterPro" id="IPR057332">
    <property type="entry name" value="SBNO_a/b_dom"/>
</dbReference>
<feature type="compositionally biased region" description="Basic and acidic residues" evidence="2">
    <location>
        <begin position="209"/>
        <end position="226"/>
    </location>
</feature>
<evidence type="ECO:0000259" key="3">
    <source>
        <dbReference type="Pfam" id="PF13871"/>
    </source>
</evidence>
<dbReference type="Proteomes" id="UP000011083">
    <property type="component" value="Unassembled WGS sequence"/>
</dbReference>
<dbReference type="GO" id="GO:0004386">
    <property type="term" value="F:helicase activity"/>
    <property type="evidence" value="ECO:0007669"/>
    <property type="project" value="UniProtKB-KW"/>
</dbReference>
<evidence type="ECO:0000259" key="4">
    <source>
        <dbReference type="Pfam" id="PF13872"/>
    </source>
</evidence>
<feature type="region of interest" description="Disordered" evidence="2">
    <location>
        <begin position="25"/>
        <end position="367"/>
    </location>
</feature>
<feature type="compositionally biased region" description="Low complexity" evidence="2">
    <location>
        <begin position="230"/>
        <end position="241"/>
    </location>
</feature>
<dbReference type="InterPro" id="IPR026741">
    <property type="entry name" value="SNO"/>
</dbReference>
<feature type="domain" description="Strawberry notch AAA" evidence="4">
    <location>
        <begin position="440"/>
        <end position="747"/>
    </location>
</feature>
<dbReference type="VEuPathDB" id="AmoebaDB:ACA1_065070"/>
<feature type="compositionally biased region" description="Basic residues" evidence="2">
    <location>
        <begin position="279"/>
        <end position="290"/>
    </location>
</feature>
<feature type="domain" description="Strawberry notch helicase C" evidence="3">
    <location>
        <begin position="897"/>
        <end position="1243"/>
    </location>
</feature>
<dbReference type="STRING" id="1257118.L8GWV7"/>
<comment type="similarity">
    <text evidence="1">Belongs to the SBNO family.</text>
</comment>
<dbReference type="Pfam" id="PF13872">
    <property type="entry name" value="AAA_34"/>
    <property type="match status" value="1"/>
</dbReference>
<keyword evidence="6" id="KW-0347">Helicase</keyword>
<dbReference type="GO" id="GO:0005634">
    <property type="term" value="C:nucleus"/>
    <property type="evidence" value="ECO:0007669"/>
    <property type="project" value="TreeGrafter"/>
</dbReference>
<evidence type="ECO:0000256" key="1">
    <source>
        <dbReference type="ARBA" id="ARBA00006992"/>
    </source>
</evidence>
<feature type="region of interest" description="Disordered" evidence="2">
    <location>
        <begin position="1102"/>
        <end position="1166"/>
    </location>
</feature>
<evidence type="ECO:0000259" key="5">
    <source>
        <dbReference type="Pfam" id="PF25373"/>
    </source>
</evidence>
<name>L8GWV7_ACACF</name>
<feature type="compositionally biased region" description="Low complexity" evidence="2">
    <location>
        <begin position="1102"/>
        <end position="1121"/>
    </location>
</feature>
<feature type="compositionally biased region" description="Basic and acidic residues" evidence="2">
    <location>
        <begin position="111"/>
        <end position="121"/>
    </location>
</feature>
<feature type="region of interest" description="Disordered" evidence="2">
    <location>
        <begin position="1"/>
        <end position="20"/>
    </location>
</feature>
<dbReference type="PANTHER" id="PTHR12706:SF30">
    <property type="entry name" value="PROTEIN STRAWBERRY NOTCH-RELATED"/>
    <property type="match status" value="1"/>
</dbReference>
<dbReference type="RefSeq" id="XP_004339732.1">
    <property type="nucleotide sequence ID" value="XM_004339684.1"/>
</dbReference>
<feature type="compositionally biased region" description="Basic and acidic residues" evidence="2">
    <location>
        <begin position="187"/>
        <end position="200"/>
    </location>
</feature>
<feature type="compositionally biased region" description="Basic and acidic residues" evidence="2">
    <location>
        <begin position="151"/>
        <end position="161"/>
    </location>
</feature>
<dbReference type="GO" id="GO:0042393">
    <property type="term" value="F:histone binding"/>
    <property type="evidence" value="ECO:0007669"/>
    <property type="project" value="TreeGrafter"/>
</dbReference>
<feature type="region of interest" description="Disordered" evidence="2">
    <location>
        <begin position="1264"/>
        <end position="1285"/>
    </location>
</feature>
<evidence type="ECO:0000256" key="2">
    <source>
        <dbReference type="SAM" id="MobiDB-lite"/>
    </source>
</evidence>
<organism evidence="6 7">
    <name type="scientific">Acanthamoeba castellanii (strain ATCC 30010 / Neff)</name>
    <dbReference type="NCBI Taxonomy" id="1257118"/>
    <lineage>
        <taxon>Eukaryota</taxon>
        <taxon>Amoebozoa</taxon>
        <taxon>Discosea</taxon>
        <taxon>Longamoebia</taxon>
        <taxon>Centramoebida</taxon>
        <taxon>Acanthamoebidae</taxon>
        <taxon>Acanthamoeba</taxon>
    </lineage>
</organism>
<feature type="compositionally biased region" description="Acidic residues" evidence="2">
    <location>
        <begin position="162"/>
        <end position="186"/>
    </location>
</feature>
<dbReference type="Gene3D" id="3.40.50.300">
    <property type="entry name" value="P-loop containing nucleotide triphosphate hydrolases"/>
    <property type="match status" value="1"/>
</dbReference>
<accession>L8GWV7</accession>
<feature type="compositionally biased region" description="Low complexity" evidence="2">
    <location>
        <begin position="1153"/>
        <end position="1165"/>
    </location>
</feature>
<keyword evidence="6" id="KW-0547">Nucleotide-binding</keyword>
<dbReference type="KEGG" id="acan:ACA1_065070"/>
<gene>
    <name evidence="6" type="ORF">ACA1_065070</name>
</gene>
<evidence type="ECO:0000313" key="7">
    <source>
        <dbReference type="Proteomes" id="UP000011083"/>
    </source>
</evidence>
<dbReference type="SUPFAM" id="SSF52540">
    <property type="entry name" value="P-loop containing nucleoside triphosphate hydrolases"/>
    <property type="match status" value="1"/>
</dbReference>
<dbReference type="PANTHER" id="PTHR12706">
    <property type="entry name" value="STRAWBERRY NOTCH-RELATED"/>
    <property type="match status" value="1"/>
</dbReference>
<dbReference type="GO" id="GO:0031490">
    <property type="term" value="F:chromatin DNA binding"/>
    <property type="evidence" value="ECO:0007669"/>
    <property type="project" value="TreeGrafter"/>
</dbReference>
<dbReference type="GO" id="GO:0006355">
    <property type="term" value="P:regulation of DNA-templated transcription"/>
    <property type="evidence" value="ECO:0007669"/>
    <property type="project" value="InterPro"/>
</dbReference>
<dbReference type="EMBL" id="KB007974">
    <property type="protein sequence ID" value="ELR17719.1"/>
    <property type="molecule type" value="Genomic_DNA"/>
</dbReference>
<feature type="compositionally biased region" description="Basic and acidic residues" evidence="2">
    <location>
        <begin position="25"/>
        <end position="38"/>
    </location>
</feature>
<dbReference type="InterPro" id="IPR026937">
    <property type="entry name" value="SBNO_Helicase_C_dom"/>
</dbReference>
<protein>
    <submittedName>
        <fullName evidence="6">Nuclear helicase, putative</fullName>
    </submittedName>
</protein>
<dbReference type="Pfam" id="PF13871">
    <property type="entry name" value="Helicase_C_4"/>
    <property type="match status" value="1"/>
</dbReference>
<dbReference type="OrthoDB" id="421838at2759"/>
<keyword evidence="6" id="KW-0067">ATP-binding</keyword>
<feature type="compositionally biased region" description="Acidic residues" evidence="2">
    <location>
        <begin position="122"/>
        <end position="143"/>
    </location>
</feature>
<feature type="domain" description="SBNO alpha/beta" evidence="5">
    <location>
        <begin position="1312"/>
        <end position="1393"/>
    </location>
</feature>
<reference evidence="6 7" key="1">
    <citation type="journal article" date="2013" name="Genome Biol.">
        <title>Genome of Acanthamoeba castellanii highlights extensive lateral gene transfer and early evolution of tyrosine kinase signaling.</title>
        <authorList>
            <person name="Clarke M."/>
            <person name="Lohan A.J."/>
            <person name="Liu B."/>
            <person name="Lagkouvardos I."/>
            <person name="Roy S."/>
            <person name="Zafar N."/>
            <person name="Bertelli C."/>
            <person name="Schilde C."/>
            <person name="Kianianmomeni A."/>
            <person name="Burglin T.R."/>
            <person name="Frech C."/>
            <person name="Turcotte B."/>
            <person name="Kopec K.O."/>
            <person name="Synnott J.M."/>
            <person name="Choo C."/>
            <person name="Paponov I."/>
            <person name="Finkler A."/>
            <person name="Soon Heng Tan C."/>
            <person name="Hutchins A.P."/>
            <person name="Weinmeier T."/>
            <person name="Rattei T."/>
            <person name="Chu J.S."/>
            <person name="Gimenez G."/>
            <person name="Irimia M."/>
            <person name="Rigden D.J."/>
            <person name="Fitzpatrick D.A."/>
            <person name="Lorenzo-Morales J."/>
            <person name="Bateman A."/>
            <person name="Chiu C.H."/>
            <person name="Tang P."/>
            <person name="Hegemann P."/>
            <person name="Fromm H."/>
            <person name="Raoult D."/>
            <person name="Greub G."/>
            <person name="Miranda-Saavedra D."/>
            <person name="Chen N."/>
            <person name="Nash P."/>
            <person name="Ginger M.L."/>
            <person name="Horn M."/>
            <person name="Schaap P."/>
            <person name="Caler L."/>
            <person name="Loftus B."/>
        </authorList>
    </citation>
    <scope>NUCLEOTIDE SEQUENCE [LARGE SCALE GENOMIC DNA]</scope>
    <source>
        <strain evidence="6 7">Neff</strain>
    </source>
</reference>
<dbReference type="InterPro" id="IPR039187">
    <property type="entry name" value="SNO_AAA"/>
</dbReference>
<dbReference type="InterPro" id="IPR027417">
    <property type="entry name" value="P-loop_NTPase"/>
</dbReference>
<dbReference type="Pfam" id="PF25373">
    <property type="entry name" value="SBNO"/>
    <property type="match status" value="1"/>
</dbReference>
<feature type="compositionally biased region" description="Acidic residues" evidence="2">
    <location>
        <begin position="61"/>
        <end position="75"/>
    </location>
</feature>
<proteinExistence type="inferred from homology"/>
<evidence type="ECO:0000313" key="6">
    <source>
        <dbReference type="EMBL" id="ELR17719.1"/>
    </source>
</evidence>